<dbReference type="Pfam" id="PF07536">
    <property type="entry name" value="HWE_HK"/>
    <property type="match status" value="1"/>
</dbReference>
<dbReference type="InterPro" id="IPR013655">
    <property type="entry name" value="PAS_fold_3"/>
</dbReference>
<evidence type="ECO:0000313" key="20">
    <source>
        <dbReference type="Proteomes" id="UP000182840"/>
    </source>
</evidence>
<evidence type="ECO:0000256" key="8">
    <source>
        <dbReference type="ARBA" id="ARBA00022643"/>
    </source>
</evidence>
<dbReference type="SMART" id="SM00911">
    <property type="entry name" value="HWE_HK"/>
    <property type="match status" value="1"/>
</dbReference>
<evidence type="ECO:0000256" key="7">
    <source>
        <dbReference type="ARBA" id="ARBA00022630"/>
    </source>
</evidence>
<dbReference type="Gene3D" id="3.30.565.10">
    <property type="entry name" value="Histidine kinase-like ATPase, C-terminal domain"/>
    <property type="match status" value="1"/>
</dbReference>
<keyword evidence="11" id="KW-0547">Nucleotide-binding</keyword>
<dbReference type="InterPro" id="IPR000700">
    <property type="entry name" value="PAS-assoc_C"/>
</dbReference>
<dbReference type="SUPFAM" id="SSF55874">
    <property type="entry name" value="ATPase domain of HSP90 chaperone/DNA topoisomerase II/histidine kinase"/>
    <property type="match status" value="1"/>
</dbReference>
<proteinExistence type="predicted"/>
<dbReference type="RefSeq" id="WP_072602115.1">
    <property type="nucleotide sequence ID" value="NZ_CP018171.1"/>
</dbReference>
<dbReference type="Pfam" id="PF08447">
    <property type="entry name" value="PAS_3"/>
    <property type="match status" value="1"/>
</dbReference>
<dbReference type="PANTHER" id="PTHR41523">
    <property type="entry name" value="TWO-COMPONENT SYSTEM SENSOR PROTEIN"/>
    <property type="match status" value="1"/>
</dbReference>
<dbReference type="Proteomes" id="UP000182840">
    <property type="component" value="Chromosome"/>
</dbReference>
<keyword evidence="6" id="KW-0716">Sensory transduction</keyword>
<feature type="domain" description="PAS" evidence="17">
    <location>
        <begin position="16"/>
        <end position="86"/>
    </location>
</feature>
<dbReference type="STRING" id="1670800.BSQ44_04370"/>
<evidence type="ECO:0000259" key="18">
    <source>
        <dbReference type="PROSITE" id="PS50113"/>
    </source>
</evidence>
<dbReference type="AlphaFoldDB" id="A0A1L3SMR4"/>
<dbReference type="GO" id="GO:0005524">
    <property type="term" value="F:ATP binding"/>
    <property type="evidence" value="ECO:0007669"/>
    <property type="project" value="UniProtKB-KW"/>
</dbReference>
<evidence type="ECO:0000256" key="13">
    <source>
        <dbReference type="ARBA" id="ARBA00022840"/>
    </source>
</evidence>
<dbReference type="Gene3D" id="3.30.450.20">
    <property type="entry name" value="PAS domain"/>
    <property type="match status" value="1"/>
</dbReference>
<evidence type="ECO:0000256" key="9">
    <source>
        <dbReference type="ARBA" id="ARBA00022679"/>
    </source>
</evidence>
<organism evidence="19 20">
    <name type="scientific">Aquibium oceanicum</name>
    <dbReference type="NCBI Taxonomy" id="1670800"/>
    <lineage>
        <taxon>Bacteria</taxon>
        <taxon>Pseudomonadati</taxon>
        <taxon>Pseudomonadota</taxon>
        <taxon>Alphaproteobacteria</taxon>
        <taxon>Hyphomicrobiales</taxon>
        <taxon>Phyllobacteriaceae</taxon>
        <taxon>Aquibium</taxon>
    </lineage>
</organism>
<evidence type="ECO:0000256" key="6">
    <source>
        <dbReference type="ARBA" id="ARBA00022606"/>
    </source>
</evidence>
<dbReference type="KEGG" id="meso:BSQ44_04370"/>
<dbReference type="InterPro" id="IPR035965">
    <property type="entry name" value="PAS-like_dom_sf"/>
</dbReference>
<dbReference type="PANTHER" id="PTHR41523:SF8">
    <property type="entry name" value="ETHYLENE RESPONSE SENSOR PROTEIN"/>
    <property type="match status" value="1"/>
</dbReference>
<dbReference type="GO" id="GO:0009881">
    <property type="term" value="F:photoreceptor activity"/>
    <property type="evidence" value="ECO:0007669"/>
    <property type="project" value="UniProtKB-KW"/>
</dbReference>
<evidence type="ECO:0000256" key="3">
    <source>
        <dbReference type="ARBA" id="ARBA00021740"/>
    </source>
</evidence>
<dbReference type="PROSITE" id="PS50112">
    <property type="entry name" value="PAS"/>
    <property type="match status" value="1"/>
</dbReference>
<protein>
    <recommendedName>
        <fullName evidence="3">Blue-light-activated histidine kinase</fullName>
        <ecNumber evidence="2">2.7.13.3</ecNumber>
    </recommendedName>
</protein>
<evidence type="ECO:0000256" key="10">
    <source>
        <dbReference type="ARBA" id="ARBA00022737"/>
    </source>
</evidence>
<evidence type="ECO:0000256" key="11">
    <source>
        <dbReference type="ARBA" id="ARBA00022741"/>
    </source>
</evidence>
<evidence type="ECO:0000256" key="14">
    <source>
        <dbReference type="ARBA" id="ARBA00022991"/>
    </source>
</evidence>
<dbReference type="InterPro" id="IPR000014">
    <property type="entry name" value="PAS"/>
</dbReference>
<evidence type="ECO:0000256" key="1">
    <source>
        <dbReference type="ARBA" id="ARBA00000085"/>
    </source>
</evidence>
<evidence type="ECO:0000256" key="16">
    <source>
        <dbReference type="ARBA" id="ARBA00023170"/>
    </source>
</evidence>
<evidence type="ECO:0000259" key="17">
    <source>
        <dbReference type="PROSITE" id="PS50112"/>
    </source>
</evidence>
<evidence type="ECO:0000256" key="5">
    <source>
        <dbReference type="ARBA" id="ARBA00022553"/>
    </source>
</evidence>
<evidence type="ECO:0000256" key="2">
    <source>
        <dbReference type="ARBA" id="ARBA00012438"/>
    </source>
</evidence>
<evidence type="ECO:0000256" key="4">
    <source>
        <dbReference type="ARBA" id="ARBA00022543"/>
    </source>
</evidence>
<dbReference type="InterPro" id="IPR001610">
    <property type="entry name" value="PAC"/>
</dbReference>
<dbReference type="PROSITE" id="PS50113">
    <property type="entry name" value="PAC"/>
    <property type="match status" value="1"/>
</dbReference>
<dbReference type="InterPro" id="IPR011102">
    <property type="entry name" value="Sig_transdc_His_kinase_HWE"/>
</dbReference>
<keyword evidence="5" id="KW-0597">Phosphoprotein</keyword>
<keyword evidence="7" id="KW-0285">Flavoprotein</keyword>
<keyword evidence="13" id="KW-0067">ATP-binding</keyword>
<reference evidence="20" key="1">
    <citation type="submission" date="2016-11" db="EMBL/GenBank/DDBJ databases">
        <title>Mesorhizobium oceanicum sp. nov., isolated from deep seawater in South China Sea.</title>
        <authorList>
            <person name="Fu G.-Y."/>
        </authorList>
    </citation>
    <scope>NUCLEOTIDE SEQUENCE [LARGE SCALE GENOMIC DNA]</scope>
    <source>
        <strain evidence="20">B7</strain>
    </source>
</reference>
<dbReference type="EMBL" id="CP018171">
    <property type="protein sequence ID" value="APH70706.1"/>
    <property type="molecule type" value="Genomic_DNA"/>
</dbReference>
<dbReference type="EC" id="2.7.13.3" evidence="2"/>
<accession>A0A1L3SMR4</accession>
<keyword evidence="14" id="KW-0157">Chromophore</keyword>
<dbReference type="SUPFAM" id="SSF55785">
    <property type="entry name" value="PYP-like sensor domain (PAS domain)"/>
    <property type="match status" value="1"/>
</dbReference>
<dbReference type="GO" id="GO:0004673">
    <property type="term" value="F:protein histidine kinase activity"/>
    <property type="evidence" value="ECO:0007669"/>
    <property type="project" value="UniProtKB-EC"/>
</dbReference>
<keyword evidence="9" id="KW-0808">Transferase</keyword>
<evidence type="ECO:0000313" key="19">
    <source>
        <dbReference type="EMBL" id="APH70706.1"/>
    </source>
</evidence>
<name>A0A1L3SMR4_9HYPH</name>
<evidence type="ECO:0000256" key="15">
    <source>
        <dbReference type="ARBA" id="ARBA00023026"/>
    </source>
</evidence>
<sequence>MTVADARAETNPLPIEVASFRVLTDSMPQMVWSTRPDGHHDYYNARWYEFTGVSPGSTDGEEWAGMFHPDDRPEAWKRWLHSLETGDPYEVEYRLRHHTGEYRWTIGRAAPIRDERGRIVRWIGTCTDINDSKAVAEENEILSRELSHRIKNIFSVLGGLISLSARQFPEAREFAKALRQRIAALGRANEFVRPHSEKSRPLIGRTTLIGLIQMLASPYPAFEGGRIRISGDDVPVDDRGATPVSLIFHELLTNSLKHGSLSTAEGLVEITLRAEDGSVHIAWVESGGPLVSAAPTELGFGTTLTEISAEGQLGGQLERFWKADGLTVRLRVPLARLYRASDA</sequence>
<comment type="catalytic activity">
    <reaction evidence="1">
        <text>ATP + protein L-histidine = ADP + protein N-phospho-L-histidine.</text>
        <dbReference type="EC" id="2.7.13.3"/>
    </reaction>
</comment>
<dbReference type="CDD" id="cd00130">
    <property type="entry name" value="PAS"/>
    <property type="match status" value="1"/>
</dbReference>
<keyword evidence="10" id="KW-0677">Repeat</keyword>
<dbReference type="NCBIfam" id="TIGR00229">
    <property type="entry name" value="sensory_box"/>
    <property type="match status" value="1"/>
</dbReference>
<keyword evidence="16" id="KW-0675">Receptor</keyword>
<dbReference type="FunFam" id="3.30.450.20:FF:000099">
    <property type="entry name" value="Sensory box sensor histidine kinase"/>
    <property type="match status" value="1"/>
</dbReference>
<keyword evidence="4" id="KW-0600">Photoreceptor protein</keyword>
<dbReference type="OrthoDB" id="341208at2"/>
<evidence type="ECO:0000256" key="12">
    <source>
        <dbReference type="ARBA" id="ARBA00022777"/>
    </source>
</evidence>
<keyword evidence="8" id="KW-0288">FMN</keyword>
<gene>
    <name evidence="19" type="ORF">BSQ44_04370</name>
</gene>
<keyword evidence="20" id="KW-1185">Reference proteome</keyword>
<keyword evidence="12" id="KW-0418">Kinase</keyword>
<dbReference type="InterPro" id="IPR036890">
    <property type="entry name" value="HATPase_C_sf"/>
</dbReference>
<feature type="domain" description="PAC" evidence="18">
    <location>
        <begin position="89"/>
        <end position="141"/>
    </location>
</feature>
<dbReference type="SMART" id="SM00086">
    <property type="entry name" value="PAC"/>
    <property type="match status" value="1"/>
</dbReference>
<keyword evidence="15" id="KW-0843">Virulence</keyword>